<dbReference type="VEuPathDB" id="FungiDB:G647_06426"/>
<feature type="transmembrane region" description="Helical" evidence="2">
    <location>
        <begin position="384"/>
        <end position="404"/>
    </location>
</feature>
<evidence type="ECO:0000256" key="2">
    <source>
        <dbReference type="SAM" id="Phobius"/>
    </source>
</evidence>
<keyword evidence="2" id="KW-1133">Transmembrane helix</keyword>
<sequence length="435" mass="49390">MEDNVSLRDHTARLDIEQVGDPGIPARDSTIENDPAATVRPTAEIPDEPERSGFELSPQISKSSKSIRLESPPVVIRPPKVKPVGFSYAALSWLSWNRNEEKDVPDCARSMHRSYSYRTTFRFLGFSLSKDIKYRTSAGGIDTAMATIRLGWGSSEANWVLDKLPKIRQRLGLVSKEQRYPTDAERQSVSSREQSSTTAVENQKAPNEPGRAVRSIAHPWLDDYYYVVVGIMGDQTAPKESLRRVMRIDGLFQQIRKAHRQLRNPVRRGMSLKEVSGFGIYQCDPSKGHHREAELDPETERALADLWRSYNTQKLDYEGRWLMWIHQHFNNGSKNAELGTLTLELKLRWSVFKVVFWGVVPILLSMAIGFWYMYSDHGEVDDVAVAEAAWVIATYIITTSACEYPHRQLDRAKSINPEHSVIFALLAVITQLGDV</sequence>
<gene>
    <name evidence="3" type="ORF">CLCR_08572</name>
</gene>
<keyword evidence="2" id="KW-0472">Membrane</keyword>
<name>A0A1C1CT37_9EURO</name>
<proteinExistence type="predicted"/>
<dbReference type="AlphaFoldDB" id="A0A1C1CT37"/>
<keyword evidence="4" id="KW-1185">Reference proteome</keyword>
<protein>
    <submittedName>
        <fullName evidence="3">Uncharacterized protein</fullName>
    </submittedName>
</protein>
<evidence type="ECO:0000256" key="1">
    <source>
        <dbReference type="SAM" id="MobiDB-lite"/>
    </source>
</evidence>
<dbReference type="eggNOG" id="ENOG502SERI">
    <property type="taxonomic scope" value="Eukaryota"/>
</dbReference>
<dbReference type="VEuPathDB" id="FungiDB:CLCR_08572"/>
<feature type="region of interest" description="Disordered" evidence="1">
    <location>
        <begin position="1"/>
        <end position="68"/>
    </location>
</feature>
<feature type="transmembrane region" description="Helical" evidence="2">
    <location>
        <begin position="354"/>
        <end position="372"/>
    </location>
</feature>
<organism evidence="3 4">
    <name type="scientific">Cladophialophora carrionii</name>
    <dbReference type="NCBI Taxonomy" id="86049"/>
    <lineage>
        <taxon>Eukaryota</taxon>
        <taxon>Fungi</taxon>
        <taxon>Dikarya</taxon>
        <taxon>Ascomycota</taxon>
        <taxon>Pezizomycotina</taxon>
        <taxon>Eurotiomycetes</taxon>
        <taxon>Chaetothyriomycetidae</taxon>
        <taxon>Chaetothyriales</taxon>
        <taxon>Herpotrichiellaceae</taxon>
        <taxon>Cladophialophora</taxon>
    </lineage>
</organism>
<feature type="compositionally biased region" description="Basic and acidic residues" evidence="1">
    <location>
        <begin position="1"/>
        <end position="16"/>
    </location>
</feature>
<feature type="compositionally biased region" description="Low complexity" evidence="1">
    <location>
        <begin position="187"/>
        <end position="199"/>
    </location>
</feature>
<keyword evidence="2" id="KW-0812">Transmembrane</keyword>
<evidence type="ECO:0000313" key="3">
    <source>
        <dbReference type="EMBL" id="OCT51672.1"/>
    </source>
</evidence>
<evidence type="ECO:0000313" key="4">
    <source>
        <dbReference type="Proteomes" id="UP000094526"/>
    </source>
</evidence>
<feature type="region of interest" description="Disordered" evidence="1">
    <location>
        <begin position="178"/>
        <end position="211"/>
    </location>
</feature>
<dbReference type="OrthoDB" id="5420013at2759"/>
<reference evidence="4" key="1">
    <citation type="submission" date="2015-07" db="EMBL/GenBank/DDBJ databases">
        <authorList>
            <person name="Teixeira M.M."/>
            <person name="Souza R.C."/>
            <person name="Almeida L.G."/>
            <person name="Vicente V.A."/>
            <person name="de Hoog S."/>
            <person name="Bocca A.L."/>
            <person name="de Almeida S.R."/>
            <person name="Vasconcelos A.T."/>
            <person name="Felipe M.S."/>
        </authorList>
    </citation>
    <scope>NUCLEOTIDE SEQUENCE [LARGE SCALE GENOMIC DNA]</scope>
    <source>
        <strain evidence="4">KSF</strain>
    </source>
</reference>
<dbReference type="EMBL" id="LGRB01000009">
    <property type="protein sequence ID" value="OCT51672.1"/>
    <property type="molecule type" value="Genomic_DNA"/>
</dbReference>
<dbReference type="Proteomes" id="UP000094526">
    <property type="component" value="Unassembled WGS sequence"/>
</dbReference>
<comment type="caution">
    <text evidence="3">The sequence shown here is derived from an EMBL/GenBank/DDBJ whole genome shotgun (WGS) entry which is preliminary data.</text>
</comment>
<accession>A0A1C1CT37</accession>